<reference evidence="8" key="1">
    <citation type="submission" date="2021-05" db="EMBL/GenBank/DDBJ databases">
        <authorList>
            <person name="Alioto T."/>
            <person name="Alioto T."/>
            <person name="Gomez Garrido J."/>
        </authorList>
    </citation>
    <scope>NUCLEOTIDE SEQUENCE</scope>
</reference>
<dbReference type="PANTHER" id="PTHR19384:SF84">
    <property type="entry name" value="METHIONINE SYNTHASE REDUCTASE"/>
    <property type="match status" value="1"/>
</dbReference>
<evidence type="ECO:0000313" key="8">
    <source>
        <dbReference type="EMBL" id="CAG6466113.1"/>
    </source>
</evidence>
<dbReference type="AlphaFoldDB" id="A0A8D8B298"/>
<evidence type="ECO:0000256" key="4">
    <source>
        <dbReference type="ARBA" id="ARBA00023002"/>
    </source>
</evidence>
<name>A0A8D8B298_CULPI</name>
<dbReference type="Gene3D" id="2.40.30.10">
    <property type="entry name" value="Translation factors"/>
    <property type="match status" value="1"/>
</dbReference>
<dbReference type="GO" id="GO:0030586">
    <property type="term" value="F:[methionine synthase] reductase (NADPH) activity"/>
    <property type="evidence" value="ECO:0007669"/>
    <property type="project" value="UniProtKB-EC"/>
</dbReference>
<accession>A0A8D8B298</accession>
<dbReference type="InterPro" id="IPR017927">
    <property type="entry name" value="FAD-bd_FR_type"/>
</dbReference>
<dbReference type="GO" id="GO:0009086">
    <property type="term" value="P:methionine biosynthetic process"/>
    <property type="evidence" value="ECO:0007669"/>
    <property type="project" value="TreeGrafter"/>
</dbReference>
<dbReference type="InterPro" id="IPR023173">
    <property type="entry name" value="NADPH_Cyt_P450_Rdtase_alpha"/>
</dbReference>
<protein>
    <recommendedName>
        <fullName evidence="6">Methionine synthase reductase</fullName>
        <ecNumber evidence="5">1.16.1.8</ecNumber>
    </recommendedName>
</protein>
<proteinExistence type="predicted"/>
<dbReference type="GO" id="GO:0050660">
    <property type="term" value="F:flavin adenine dinucleotide binding"/>
    <property type="evidence" value="ECO:0007669"/>
    <property type="project" value="TreeGrafter"/>
</dbReference>
<dbReference type="Pfam" id="PF00667">
    <property type="entry name" value="FAD_binding_1"/>
    <property type="match status" value="1"/>
</dbReference>
<evidence type="ECO:0000256" key="5">
    <source>
        <dbReference type="ARBA" id="ARBA00039088"/>
    </source>
</evidence>
<dbReference type="Gene3D" id="1.20.990.10">
    <property type="entry name" value="NADPH-cytochrome p450 Reductase, Chain A, domain 3"/>
    <property type="match status" value="1"/>
</dbReference>
<dbReference type="EMBL" id="HBUE01054946">
    <property type="protein sequence ID" value="CAG6466113.1"/>
    <property type="molecule type" value="Transcribed_RNA"/>
</dbReference>
<dbReference type="PANTHER" id="PTHR19384">
    <property type="entry name" value="NITRIC OXIDE SYNTHASE-RELATED"/>
    <property type="match status" value="1"/>
</dbReference>
<dbReference type="InterPro" id="IPR001433">
    <property type="entry name" value="OxRdtase_FAD/NAD-bd"/>
</dbReference>
<dbReference type="EC" id="1.16.1.8" evidence="5"/>
<evidence type="ECO:0000259" key="7">
    <source>
        <dbReference type="PROSITE" id="PS51384"/>
    </source>
</evidence>
<keyword evidence="2" id="KW-0285">Flavoprotein</keyword>
<dbReference type="PROSITE" id="PS51384">
    <property type="entry name" value="FAD_FR"/>
    <property type="match status" value="1"/>
</dbReference>
<dbReference type="GO" id="GO:0050667">
    <property type="term" value="P:homocysteine metabolic process"/>
    <property type="evidence" value="ECO:0007669"/>
    <property type="project" value="TreeGrafter"/>
</dbReference>
<dbReference type="InterPro" id="IPR001709">
    <property type="entry name" value="Flavoprot_Pyr_Nucl_cyt_Rdtase"/>
</dbReference>
<sequence>MLNLAELVEKYGDNLTIPPAPVKFIKLVDAESDEEQPKIDHLQSSCIQPFCATRVFQYKILNHKIIAQGEDIKTVYDVVLTTDSEVDYRWTPGDTVGILTKNLDEDVDSLVDHLDLQSTQHKLYRVEVDPATKKKAAKVPVYIPKLAPLRKLFSECLDLKSIPKKLFIRALLDFTEDEAEKRLLSLLCSKDSSAFDDVVLKTGMSFLTLLQNVPGCKPPVSVLIEHLPRLMPRPYSIANAHGEGGKIRILFSMSESCPGLTTSFLRSCCDTKDPVFLYFRNTTHFSYKEDDLPKDIVMIGVGTGIAPYLGILDHRRNSKEAGSLGKAWLFAGFRHEETSYLCRDELSRCLKDNILNDLSVAFSRDPNAHCRYVQDQLEANKERVVQTLRDADGKLYVCGDGKMMLPQVEGKIGKMLAEVLCISDEQVKALIKEWKTKHKYIEDVWL</sequence>
<dbReference type="PRINTS" id="PR00371">
    <property type="entry name" value="FPNCR"/>
</dbReference>
<dbReference type="GO" id="GO:0005829">
    <property type="term" value="C:cytosol"/>
    <property type="evidence" value="ECO:0007669"/>
    <property type="project" value="TreeGrafter"/>
</dbReference>
<evidence type="ECO:0000256" key="6">
    <source>
        <dbReference type="ARBA" id="ARBA00040659"/>
    </source>
</evidence>
<comment type="cofactor">
    <cofactor evidence="1">
        <name>FAD</name>
        <dbReference type="ChEBI" id="CHEBI:57692"/>
    </cofactor>
</comment>
<dbReference type="InterPro" id="IPR017938">
    <property type="entry name" value="Riboflavin_synthase-like_b-brl"/>
</dbReference>
<evidence type="ECO:0000256" key="2">
    <source>
        <dbReference type="ARBA" id="ARBA00022630"/>
    </source>
</evidence>
<evidence type="ECO:0000256" key="1">
    <source>
        <dbReference type="ARBA" id="ARBA00001974"/>
    </source>
</evidence>
<dbReference type="InterPro" id="IPR039261">
    <property type="entry name" value="FNR_nucleotide-bd"/>
</dbReference>
<keyword evidence="3" id="KW-0274">FAD</keyword>
<dbReference type="Gene3D" id="3.40.50.80">
    <property type="entry name" value="Nucleotide-binding domain of ferredoxin-NADP reductase (FNR) module"/>
    <property type="match status" value="1"/>
</dbReference>
<evidence type="ECO:0000256" key="3">
    <source>
        <dbReference type="ARBA" id="ARBA00022827"/>
    </source>
</evidence>
<dbReference type="SUPFAM" id="SSF52343">
    <property type="entry name" value="Ferredoxin reductase-like, C-terminal NADP-linked domain"/>
    <property type="match status" value="1"/>
</dbReference>
<dbReference type="InterPro" id="IPR003097">
    <property type="entry name" value="CysJ-like_FAD-binding"/>
</dbReference>
<dbReference type="GO" id="GO:0010181">
    <property type="term" value="F:FMN binding"/>
    <property type="evidence" value="ECO:0007669"/>
    <property type="project" value="TreeGrafter"/>
</dbReference>
<feature type="domain" description="FAD-binding FR-type" evidence="7">
    <location>
        <begin position="53"/>
        <end position="288"/>
    </location>
</feature>
<keyword evidence="4" id="KW-0560">Oxidoreductase</keyword>
<dbReference type="SUPFAM" id="SSF63380">
    <property type="entry name" value="Riboflavin synthase domain-like"/>
    <property type="match status" value="1"/>
</dbReference>
<dbReference type="Pfam" id="PF00175">
    <property type="entry name" value="NAD_binding_1"/>
    <property type="match status" value="1"/>
</dbReference>
<dbReference type="FunFam" id="1.20.990.10:FF:000007">
    <property type="entry name" value="Methionine synthase reductase"/>
    <property type="match status" value="1"/>
</dbReference>
<organism evidence="8">
    <name type="scientific">Culex pipiens</name>
    <name type="common">House mosquito</name>
    <dbReference type="NCBI Taxonomy" id="7175"/>
    <lineage>
        <taxon>Eukaryota</taxon>
        <taxon>Metazoa</taxon>
        <taxon>Ecdysozoa</taxon>
        <taxon>Arthropoda</taxon>
        <taxon>Hexapoda</taxon>
        <taxon>Insecta</taxon>
        <taxon>Pterygota</taxon>
        <taxon>Neoptera</taxon>
        <taxon>Endopterygota</taxon>
        <taxon>Diptera</taxon>
        <taxon>Nematocera</taxon>
        <taxon>Culicoidea</taxon>
        <taxon>Culicidae</taxon>
        <taxon>Culicinae</taxon>
        <taxon>Culicini</taxon>
        <taxon>Culex</taxon>
        <taxon>Culex</taxon>
    </lineage>
</organism>
<dbReference type="CDD" id="cd06203">
    <property type="entry name" value="methionine_synthase_red"/>
    <property type="match status" value="1"/>
</dbReference>